<accession>A0ABV7YHM3</accession>
<dbReference type="PANTHER" id="PTHR11895:SF176">
    <property type="entry name" value="AMIDASE AMID-RELATED"/>
    <property type="match status" value="1"/>
</dbReference>
<name>A0ABV7YHM3_9ACTN</name>
<reference evidence="3" key="1">
    <citation type="journal article" date="2019" name="Int. J. Syst. Evol. Microbiol.">
        <title>The Global Catalogue of Microorganisms (GCM) 10K type strain sequencing project: providing services to taxonomists for standard genome sequencing and annotation.</title>
        <authorList>
            <consortium name="The Broad Institute Genomics Platform"/>
            <consortium name="The Broad Institute Genome Sequencing Center for Infectious Disease"/>
            <person name="Wu L."/>
            <person name="Ma J."/>
        </authorList>
    </citation>
    <scope>NUCLEOTIDE SEQUENCE [LARGE SCALE GENOMIC DNA]</scope>
    <source>
        <strain evidence="3">CGMCC 4.7241</strain>
    </source>
</reference>
<feature type="domain" description="Amidase" evidence="1">
    <location>
        <begin position="252"/>
        <end position="357"/>
    </location>
</feature>
<evidence type="ECO:0000313" key="2">
    <source>
        <dbReference type="EMBL" id="MFC3763554.1"/>
    </source>
</evidence>
<dbReference type="InterPro" id="IPR020556">
    <property type="entry name" value="Amidase_CS"/>
</dbReference>
<dbReference type="Gene3D" id="3.90.1300.10">
    <property type="entry name" value="Amidase signature (AS) domain"/>
    <property type="match status" value="1"/>
</dbReference>
<gene>
    <name evidence="2" type="ORF">ACFOUW_22130</name>
</gene>
<dbReference type="InterPro" id="IPR023631">
    <property type="entry name" value="Amidase_dom"/>
</dbReference>
<dbReference type="Pfam" id="PF01425">
    <property type="entry name" value="Amidase"/>
    <property type="match status" value="2"/>
</dbReference>
<dbReference type="PROSITE" id="PS00571">
    <property type="entry name" value="AMIDASES"/>
    <property type="match status" value="1"/>
</dbReference>
<feature type="domain" description="Amidase" evidence="1">
    <location>
        <begin position="19"/>
        <end position="174"/>
    </location>
</feature>
<evidence type="ECO:0000259" key="1">
    <source>
        <dbReference type="Pfam" id="PF01425"/>
    </source>
</evidence>
<dbReference type="InterPro" id="IPR000120">
    <property type="entry name" value="Amidase"/>
</dbReference>
<dbReference type="SUPFAM" id="SSF75304">
    <property type="entry name" value="Amidase signature (AS) enzymes"/>
    <property type="match status" value="1"/>
</dbReference>
<dbReference type="Proteomes" id="UP001595699">
    <property type="component" value="Unassembled WGS sequence"/>
</dbReference>
<sequence length="365" mass="37692">MDSVWAVRLPVSAGTGPRLAVKDCIDVAGVPTVVGSRALASAPPALADAPVVATARAAGARIVGKTQLVELCRHADGVNHWAGTPANPLDSSRLPGGSSSGSAVVVALGEADVAYGTDTGGSVRVPAACCGVVGLKTTAGRVPTQGVFEFSRTLDTVGPMGRTVADVALGMSLMEPGFVVAPVNAPLTAARLRLPGVEPGIDAAVDRALSAAGFTTTDVELPSWSDWNSAADTLMAWEGYFAMSSFLQQPDLLEDRHVASIEYGATIPASRVTEIRRLQLQARRVLDDLLATHTVLALPTLAVEPPKVAERAGLTYLTVALNFTGHPALALPIPRSDSHLPASLQLVGPHFSEELLLSLGALAEQ</sequence>
<keyword evidence="3" id="KW-1185">Reference proteome</keyword>
<evidence type="ECO:0000313" key="3">
    <source>
        <dbReference type="Proteomes" id="UP001595699"/>
    </source>
</evidence>
<comment type="caution">
    <text evidence="2">The sequence shown here is derived from an EMBL/GenBank/DDBJ whole genome shotgun (WGS) entry which is preliminary data.</text>
</comment>
<organism evidence="2 3">
    <name type="scientific">Tenggerimyces flavus</name>
    <dbReference type="NCBI Taxonomy" id="1708749"/>
    <lineage>
        <taxon>Bacteria</taxon>
        <taxon>Bacillati</taxon>
        <taxon>Actinomycetota</taxon>
        <taxon>Actinomycetes</taxon>
        <taxon>Propionibacteriales</taxon>
        <taxon>Nocardioidaceae</taxon>
        <taxon>Tenggerimyces</taxon>
    </lineage>
</organism>
<dbReference type="InterPro" id="IPR036928">
    <property type="entry name" value="AS_sf"/>
</dbReference>
<dbReference type="RefSeq" id="WP_205115605.1">
    <property type="nucleotide sequence ID" value="NZ_JAFBCM010000001.1"/>
</dbReference>
<dbReference type="PANTHER" id="PTHR11895">
    <property type="entry name" value="TRANSAMIDASE"/>
    <property type="match status" value="1"/>
</dbReference>
<proteinExistence type="predicted"/>
<protein>
    <submittedName>
        <fullName evidence="2">Amidase</fullName>
    </submittedName>
</protein>
<dbReference type="EMBL" id="JBHRZH010000019">
    <property type="protein sequence ID" value="MFC3763554.1"/>
    <property type="molecule type" value="Genomic_DNA"/>
</dbReference>